<dbReference type="Proteomes" id="UP000245489">
    <property type="component" value="Unassembled WGS sequence"/>
</dbReference>
<gene>
    <name evidence="2" type="ORF">LV89_03159</name>
</gene>
<keyword evidence="3" id="KW-1185">Reference proteome</keyword>
<protein>
    <submittedName>
        <fullName evidence="2">Uncharacterized protein</fullName>
    </submittedName>
</protein>
<dbReference type="OrthoDB" id="943602at2"/>
<dbReference type="AlphaFoldDB" id="A0A316E1C5"/>
<evidence type="ECO:0000256" key="1">
    <source>
        <dbReference type="SAM" id="MobiDB-lite"/>
    </source>
</evidence>
<evidence type="ECO:0000313" key="2">
    <source>
        <dbReference type="EMBL" id="PWK23342.1"/>
    </source>
</evidence>
<evidence type="ECO:0000313" key="3">
    <source>
        <dbReference type="Proteomes" id="UP000245489"/>
    </source>
</evidence>
<accession>A0A316E1C5</accession>
<reference evidence="2 3" key="1">
    <citation type="submission" date="2018-05" db="EMBL/GenBank/DDBJ databases">
        <title>Genomic Encyclopedia of Archaeal and Bacterial Type Strains, Phase II (KMG-II): from individual species to whole genera.</title>
        <authorList>
            <person name="Goeker M."/>
        </authorList>
    </citation>
    <scope>NUCLEOTIDE SEQUENCE [LARGE SCALE GENOMIC DNA]</scope>
    <source>
        <strain evidence="2 3">DSM 22214</strain>
    </source>
</reference>
<dbReference type="RefSeq" id="WP_109743864.1">
    <property type="nucleotide sequence ID" value="NZ_QGGO01000017.1"/>
</dbReference>
<name>A0A316E1C5_9BACT</name>
<proteinExistence type="predicted"/>
<organism evidence="2 3">
    <name type="scientific">Arcicella aurantiaca</name>
    <dbReference type="NCBI Taxonomy" id="591202"/>
    <lineage>
        <taxon>Bacteria</taxon>
        <taxon>Pseudomonadati</taxon>
        <taxon>Bacteroidota</taxon>
        <taxon>Cytophagia</taxon>
        <taxon>Cytophagales</taxon>
        <taxon>Flectobacillaceae</taxon>
        <taxon>Arcicella</taxon>
    </lineage>
</organism>
<dbReference type="EMBL" id="QGGO01000017">
    <property type="protein sequence ID" value="PWK23342.1"/>
    <property type="molecule type" value="Genomic_DNA"/>
</dbReference>
<sequence>MNALDNENDPFEDVFRNRFADFESEPDFQLWNKIEPQLPVKPTRKIPYWQISAIALIMLLSGLSVYHFSQSSEENTTTLAEVLPKGMPKTEPQFVPTKGEKTSLNNNIENSKGLPINISSPEKNRETSDDNQTTPLFVAPQTDKILKNVRKNIIADNFTGEAKNEIFIEPNSEKNAIYEIESENKAKKYNKKNKEKLNLFATRTSNKGIVENYHKINENIFDVQGNKSPLFNVFNNNQGFSLTTLNSKDYSLLSKDFRKLKLKYVTLPKEDKYFKESKPIDLYFSVMPLLNYYTITPNGNDANYVHGIAVNDDGDRLGFYTQSGVIFTLSERFKLRTGLTFTNTNHSINYQIRTDSLVVQSPDNKGVDVSFAEINQTYSQSANYLGTKIELQYLFLKGEELTHYVNVGVEGAYRLNGNHQLNGFANFAYGVTRQIGDNAYLFVEPTFSYSLNQQSDSNAFLLVKPNKIGFNIGVNFKIK</sequence>
<feature type="region of interest" description="Disordered" evidence="1">
    <location>
        <begin position="86"/>
        <end position="135"/>
    </location>
</feature>
<comment type="caution">
    <text evidence="2">The sequence shown here is derived from an EMBL/GenBank/DDBJ whole genome shotgun (WGS) entry which is preliminary data.</text>
</comment>